<comment type="caution">
    <text evidence="1">The sequence shown here is derived from an EMBL/GenBank/DDBJ whole genome shotgun (WGS) entry which is preliminary data.</text>
</comment>
<keyword evidence="2" id="KW-1185">Reference proteome</keyword>
<dbReference type="EMBL" id="SJPK01000003">
    <property type="protein sequence ID" value="TWT73350.1"/>
    <property type="molecule type" value="Genomic_DNA"/>
</dbReference>
<reference evidence="1 2" key="1">
    <citation type="submission" date="2019-02" db="EMBL/GenBank/DDBJ databases">
        <title>Deep-cultivation of Planctomycetes and their phenomic and genomic characterization uncovers novel biology.</title>
        <authorList>
            <person name="Wiegand S."/>
            <person name="Jogler M."/>
            <person name="Boedeker C."/>
            <person name="Pinto D."/>
            <person name="Vollmers J."/>
            <person name="Rivas-Marin E."/>
            <person name="Kohn T."/>
            <person name="Peeters S.H."/>
            <person name="Heuer A."/>
            <person name="Rast P."/>
            <person name="Oberbeckmann S."/>
            <person name="Bunk B."/>
            <person name="Jeske O."/>
            <person name="Meyerdierks A."/>
            <person name="Storesund J.E."/>
            <person name="Kallscheuer N."/>
            <person name="Luecker S."/>
            <person name="Lage O.M."/>
            <person name="Pohl T."/>
            <person name="Merkel B.J."/>
            <person name="Hornburger P."/>
            <person name="Mueller R.-W."/>
            <person name="Bruemmer F."/>
            <person name="Labrenz M."/>
            <person name="Spormann A.M."/>
            <person name="Op Den Camp H."/>
            <person name="Overmann J."/>
            <person name="Amann R."/>
            <person name="Jetten M.S.M."/>
            <person name="Mascher T."/>
            <person name="Medema M.H."/>
            <person name="Devos D.P."/>
            <person name="Kaster A.-K."/>
            <person name="Ovreas L."/>
            <person name="Rohde M."/>
            <person name="Galperin M.Y."/>
            <person name="Jogler C."/>
        </authorList>
    </citation>
    <scope>NUCLEOTIDE SEQUENCE [LARGE SCALE GENOMIC DNA]</scope>
    <source>
        <strain evidence="1 2">CA85</strain>
    </source>
</reference>
<dbReference type="RefSeq" id="WP_146390880.1">
    <property type="nucleotide sequence ID" value="NZ_SJPK01000003.1"/>
</dbReference>
<proteinExistence type="predicted"/>
<evidence type="ECO:0000313" key="1">
    <source>
        <dbReference type="EMBL" id="TWT73350.1"/>
    </source>
</evidence>
<dbReference type="AlphaFoldDB" id="A0A5C5YDB1"/>
<gene>
    <name evidence="1" type="ORF">CA85_18190</name>
</gene>
<accession>A0A5C5YDB1</accession>
<dbReference type="OrthoDB" id="278759at2"/>
<dbReference type="Proteomes" id="UP000318053">
    <property type="component" value="Unassembled WGS sequence"/>
</dbReference>
<evidence type="ECO:0000313" key="2">
    <source>
        <dbReference type="Proteomes" id="UP000318053"/>
    </source>
</evidence>
<name>A0A5C5YDB1_9BACT</name>
<organism evidence="1 2">
    <name type="scientific">Allorhodopirellula solitaria</name>
    <dbReference type="NCBI Taxonomy" id="2527987"/>
    <lineage>
        <taxon>Bacteria</taxon>
        <taxon>Pseudomonadati</taxon>
        <taxon>Planctomycetota</taxon>
        <taxon>Planctomycetia</taxon>
        <taxon>Pirellulales</taxon>
        <taxon>Pirellulaceae</taxon>
        <taxon>Allorhodopirellula</taxon>
    </lineage>
</organism>
<sequence length="157" mass="17619">MNNIYMQFRNDSIRFSILLSLVVVLGCRDESATAKQSHFEHDHGVAAHWPSDLPDAAKQLRSRLDRTSTDDPESDELQEEMADLVSWIPEVAADSSLSENDWIPINEAAKSLSKKLQPSGHQWTQSAREQAYQLCDLIEKSESKPTAHPVTLESKSS</sequence>
<protein>
    <submittedName>
        <fullName evidence="1">Uncharacterized protein</fullName>
    </submittedName>
</protein>